<dbReference type="SUPFAM" id="SSF52980">
    <property type="entry name" value="Restriction endonuclease-like"/>
    <property type="match status" value="1"/>
</dbReference>
<dbReference type="InterPro" id="IPR007560">
    <property type="entry name" value="Restrct_endonuc_IV_Mrr"/>
</dbReference>
<gene>
    <name evidence="2" type="ORF">JCM19314_703</name>
</gene>
<dbReference type="InterPro" id="IPR011335">
    <property type="entry name" value="Restrct_endonuc-II-like"/>
</dbReference>
<dbReference type="GO" id="GO:0004519">
    <property type="term" value="F:endonuclease activity"/>
    <property type="evidence" value="ECO:0007669"/>
    <property type="project" value="InterPro"/>
</dbReference>
<accession>A0A090QHI0</accession>
<proteinExistence type="predicted"/>
<evidence type="ECO:0000313" key="2">
    <source>
        <dbReference type="EMBL" id="GAL01259.1"/>
    </source>
</evidence>
<dbReference type="Gene3D" id="3.40.1350.10">
    <property type="match status" value="1"/>
</dbReference>
<dbReference type="GO" id="GO:0003677">
    <property type="term" value="F:DNA binding"/>
    <property type="evidence" value="ECO:0007669"/>
    <property type="project" value="InterPro"/>
</dbReference>
<organism evidence="2 3">
    <name type="scientific">Nonlabens ulvanivorans</name>
    <name type="common">Persicivirga ulvanivorans</name>
    <dbReference type="NCBI Taxonomy" id="906888"/>
    <lineage>
        <taxon>Bacteria</taxon>
        <taxon>Pseudomonadati</taxon>
        <taxon>Bacteroidota</taxon>
        <taxon>Flavobacteriia</taxon>
        <taxon>Flavobacteriales</taxon>
        <taxon>Flavobacteriaceae</taxon>
        <taxon>Nonlabens</taxon>
    </lineage>
</organism>
<evidence type="ECO:0000259" key="1">
    <source>
        <dbReference type="Pfam" id="PF04471"/>
    </source>
</evidence>
<protein>
    <recommendedName>
        <fullName evidence="1">Restriction endonuclease type IV Mrr domain-containing protein</fullName>
    </recommendedName>
</protein>
<evidence type="ECO:0000313" key="3">
    <source>
        <dbReference type="Proteomes" id="UP000029226"/>
    </source>
</evidence>
<dbReference type="Proteomes" id="UP000029226">
    <property type="component" value="Unassembled WGS sequence"/>
</dbReference>
<dbReference type="AlphaFoldDB" id="A0A090QHI0"/>
<sequence>MTLTNKQPNDWKDLQNKVSEILIQCGFKSETEKTTETARGKVELDVYAEETIKSRKYSIVCECKYWKSNIPQNVIHGFRTIVNDLGCNIGYVITTSDFQSGSVSTSEYSNVELLTWESFQALFFESWYETYFSPQITQRLNPMLTYSEPILPKWFEKMSQEDKETYLTLKDKYDIFGYIIMEFTTYVRMLKKDTIPTLPLSDRFKENKKVADRIPNDILNETAYKEFLEKCFRFGDIAISEFRKFRDKYSETKSDE</sequence>
<feature type="domain" description="Restriction endonuclease type IV Mrr" evidence="1">
    <location>
        <begin position="10"/>
        <end position="122"/>
    </location>
</feature>
<dbReference type="InterPro" id="IPR011856">
    <property type="entry name" value="tRNA_endonuc-like_dom_sf"/>
</dbReference>
<dbReference type="EMBL" id="BBMM01000009">
    <property type="protein sequence ID" value="GAL01259.1"/>
    <property type="molecule type" value="Genomic_DNA"/>
</dbReference>
<reference evidence="2 3" key="1">
    <citation type="journal article" date="2014" name="Genome Announc.">
        <title>Draft Genome Sequences of Marine Flavobacterium Nonlabens Strains NR17, NR24, NR27, NR32, NR33, and Ara13.</title>
        <authorList>
            <person name="Nakanishi M."/>
            <person name="Meirelles P."/>
            <person name="Suzuki R."/>
            <person name="Takatani N."/>
            <person name="Mino S."/>
            <person name="Suda W."/>
            <person name="Oshima K."/>
            <person name="Hattori M."/>
            <person name="Ohkuma M."/>
            <person name="Hosokawa M."/>
            <person name="Miyashita K."/>
            <person name="Thompson F.L."/>
            <person name="Niwa A."/>
            <person name="Sawabe T."/>
            <person name="Sawabe T."/>
        </authorList>
    </citation>
    <scope>NUCLEOTIDE SEQUENCE [LARGE SCALE GENOMIC DNA]</scope>
    <source>
        <strain evidence="3">JCM19314</strain>
    </source>
</reference>
<dbReference type="Pfam" id="PF04471">
    <property type="entry name" value="Mrr_cat"/>
    <property type="match status" value="1"/>
</dbReference>
<name>A0A090QHI0_NONUL</name>
<comment type="caution">
    <text evidence="2">The sequence shown here is derived from an EMBL/GenBank/DDBJ whole genome shotgun (WGS) entry which is preliminary data.</text>
</comment>
<dbReference type="GO" id="GO:0009307">
    <property type="term" value="P:DNA restriction-modification system"/>
    <property type="evidence" value="ECO:0007669"/>
    <property type="project" value="InterPro"/>
</dbReference>